<evidence type="ECO:0000313" key="6">
    <source>
        <dbReference type="Proteomes" id="UP000179627"/>
    </source>
</evidence>
<reference evidence="6" key="1">
    <citation type="submission" date="2016-07" db="EMBL/GenBank/DDBJ databases">
        <title>Sequence Frankia sp. strain CcI1.17.</title>
        <authorList>
            <person name="Ghodhbane-Gtari F."/>
            <person name="Swanson E."/>
            <person name="Gueddou A."/>
            <person name="Morris K."/>
            <person name="Hezbri K."/>
            <person name="Ktari A."/>
            <person name="Nouioui I."/>
            <person name="Abebe-Akele F."/>
            <person name="Simpson S."/>
            <person name="Thomas K."/>
            <person name="Gtari M."/>
            <person name="Tisa L.S."/>
            <person name="Hurst S."/>
        </authorList>
    </citation>
    <scope>NUCLEOTIDE SEQUENCE [LARGE SCALE GENOMIC DNA]</scope>
    <source>
        <strain evidence="6">Cc1.17</strain>
    </source>
</reference>
<dbReference type="InterPro" id="IPR000253">
    <property type="entry name" value="FHA_dom"/>
</dbReference>
<dbReference type="Proteomes" id="UP000179627">
    <property type="component" value="Unassembled WGS sequence"/>
</dbReference>
<feature type="compositionally biased region" description="Low complexity" evidence="2">
    <location>
        <begin position="135"/>
        <end position="154"/>
    </location>
</feature>
<feature type="region of interest" description="Disordered" evidence="2">
    <location>
        <begin position="102"/>
        <end position="171"/>
    </location>
</feature>
<name>A0A1S1QDC4_9ACTN</name>
<dbReference type="Pfam" id="PF00498">
    <property type="entry name" value="FHA"/>
    <property type="match status" value="1"/>
</dbReference>
<feature type="transmembrane region" description="Helical" evidence="3">
    <location>
        <begin position="180"/>
        <end position="200"/>
    </location>
</feature>
<keyword evidence="3" id="KW-0812">Transmembrane</keyword>
<evidence type="ECO:0000256" key="3">
    <source>
        <dbReference type="SAM" id="Phobius"/>
    </source>
</evidence>
<proteinExistence type="predicted"/>
<sequence>MELGSIRVTTPAGSVELAPDRSHVIGRGREADLAVADGKVSRRHAELVPGPDGWIVRDLSSNGIWRDGVQAKEFAVDGEVRVRLGGSNGPEITLRAPRPVRRPAVVDNSEAQTVLSGQGRGPEPGRGPVPVPAQAGRAAGPSAGLAAGARVQPEGGPPAPQGAPEHGGGPTPALAGWARVLPTLVWLAAVGFALGALVALS</sequence>
<gene>
    <name evidence="5" type="ORF">CC117_26075</name>
</gene>
<dbReference type="InterPro" id="IPR008984">
    <property type="entry name" value="SMAD_FHA_dom_sf"/>
</dbReference>
<protein>
    <recommendedName>
        <fullName evidence="4">FHA domain-containing protein</fullName>
    </recommendedName>
</protein>
<accession>A0A1S1QDC4</accession>
<dbReference type="PROSITE" id="PS50006">
    <property type="entry name" value="FHA_DOMAIN"/>
    <property type="match status" value="1"/>
</dbReference>
<evidence type="ECO:0000256" key="2">
    <source>
        <dbReference type="SAM" id="MobiDB-lite"/>
    </source>
</evidence>
<dbReference type="Gene3D" id="2.60.200.20">
    <property type="match status" value="1"/>
</dbReference>
<keyword evidence="3" id="KW-1133">Transmembrane helix</keyword>
<evidence type="ECO:0000313" key="5">
    <source>
        <dbReference type="EMBL" id="OHV31471.1"/>
    </source>
</evidence>
<organism evidence="5 6">
    <name type="scientific">Parafrankia colletiae</name>
    <dbReference type="NCBI Taxonomy" id="573497"/>
    <lineage>
        <taxon>Bacteria</taxon>
        <taxon>Bacillati</taxon>
        <taxon>Actinomycetota</taxon>
        <taxon>Actinomycetes</taxon>
        <taxon>Frankiales</taxon>
        <taxon>Frankiaceae</taxon>
        <taxon>Parafrankia</taxon>
    </lineage>
</organism>
<evidence type="ECO:0000259" key="4">
    <source>
        <dbReference type="PROSITE" id="PS50006"/>
    </source>
</evidence>
<feature type="domain" description="FHA" evidence="4">
    <location>
        <begin position="23"/>
        <end position="71"/>
    </location>
</feature>
<dbReference type="AlphaFoldDB" id="A0A1S1QDC4"/>
<dbReference type="SMART" id="SM00240">
    <property type="entry name" value="FHA"/>
    <property type="match status" value="1"/>
</dbReference>
<comment type="caution">
    <text evidence="5">The sequence shown here is derived from an EMBL/GenBank/DDBJ whole genome shotgun (WGS) entry which is preliminary data.</text>
</comment>
<dbReference type="SUPFAM" id="SSF49879">
    <property type="entry name" value="SMAD/FHA domain"/>
    <property type="match status" value="1"/>
</dbReference>
<keyword evidence="3" id="KW-0472">Membrane</keyword>
<keyword evidence="6" id="KW-1185">Reference proteome</keyword>
<evidence type="ECO:0000256" key="1">
    <source>
        <dbReference type="ARBA" id="ARBA00022553"/>
    </source>
</evidence>
<dbReference type="EMBL" id="MBLM01000144">
    <property type="protein sequence ID" value="OHV31471.1"/>
    <property type="molecule type" value="Genomic_DNA"/>
</dbReference>
<keyword evidence="1" id="KW-0597">Phosphoprotein</keyword>
<dbReference type="RefSeq" id="WP_071088417.1">
    <property type="nucleotide sequence ID" value="NZ_MBLM01000144.1"/>
</dbReference>